<protein>
    <submittedName>
        <fullName evidence="1">Uncharacterized protein</fullName>
    </submittedName>
</protein>
<sequence length="101" mass="11230">MKLGGCRYVPRTSNLCNGSEGGVRRRAFWPLACPFALVSSRSIVVFLSALPSLSLRFLHESPPPHPPCFSVLNMTRRLGRPRPGLSGLRPWQKVIMQTSRA</sequence>
<name>A0AAV4EAB1_9GAST</name>
<gene>
    <name evidence="1" type="ORF">ElyMa_000009400</name>
</gene>
<evidence type="ECO:0000313" key="1">
    <source>
        <dbReference type="EMBL" id="GFR57755.1"/>
    </source>
</evidence>
<organism evidence="1 2">
    <name type="scientific">Elysia marginata</name>
    <dbReference type="NCBI Taxonomy" id="1093978"/>
    <lineage>
        <taxon>Eukaryota</taxon>
        <taxon>Metazoa</taxon>
        <taxon>Spiralia</taxon>
        <taxon>Lophotrochozoa</taxon>
        <taxon>Mollusca</taxon>
        <taxon>Gastropoda</taxon>
        <taxon>Heterobranchia</taxon>
        <taxon>Euthyneura</taxon>
        <taxon>Panpulmonata</taxon>
        <taxon>Sacoglossa</taxon>
        <taxon>Placobranchoidea</taxon>
        <taxon>Plakobranchidae</taxon>
        <taxon>Elysia</taxon>
    </lineage>
</organism>
<dbReference type="AlphaFoldDB" id="A0AAV4EAB1"/>
<comment type="caution">
    <text evidence="1">The sequence shown here is derived from an EMBL/GenBank/DDBJ whole genome shotgun (WGS) entry which is preliminary data.</text>
</comment>
<dbReference type="Proteomes" id="UP000762676">
    <property type="component" value="Unassembled WGS sequence"/>
</dbReference>
<reference evidence="1 2" key="1">
    <citation type="journal article" date="2021" name="Elife">
        <title>Chloroplast acquisition without the gene transfer in kleptoplastic sea slugs, Plakobranchus ocellatus.</title>
        <authorList>
            <person name="Maeda T."/>
            <person name="Takahashi S."/>
            <person name="Yoshida T."/>
            <person name="Shimamura S."/>
            <person name="Takaki Y."/>
            <person name="Nagai Y."/>
            <person name="Toyoda A."/>
            <person name="Suzuki Y."/>
            <person name="Arimoto A."/>
            <person name="Ishii H."/>
            <person name="Satoh N."/>
            <person name="Nishiyama T."/>
            <person name="Hasebe M."/>
            <person name="Maruyama T."/>
            <person name="Minagawa J."/>
            <person name="Obokata J."/>
            <person name="Shigenobu S."/>
        </authorList>
    </citation>
    <scope>NUCLEOTIDE SEQUENCE [LARGE SCALE GENOMIC DNA]</scope>
</reference>
<evidence type="ECO:0000313" key="2">
    <source>
        <dbReference type="Proteomes" id="UP000762676"/>
    </source>
</evidence>
<proteinExistence type="predicted"/>
<keyword evidence="2" id="KW-1185">Reference proteome</keyword>
<accession>A0AAV4EAB1</accession>
<dbReference type="EMBL" id="BMAT01000025">
    <property type="protein sequence ID" value="GFR57755.1"/>
    <property type="molecule type" value="Genomic_DNA"/>
</dbReference>